<evidence type="ECO:0000313" key="3">
    <source>
        <dbReference type="Proteomes" id="UP000279236"/>
    </source>
</evidence>
<feature type="region of interest" description="Disordered" evidence="1">
    <location>
        <begin position="866"/>
        <end position="885"/>
    </location>
</feature>
<keyword evidence="3" id="KW-1185">Reference proteome</keyword>
<feature type="region of interest" description="Disordered" evidence="1">
    <location>
        <begin position="637"/>
        <end position="689"/>
    </location>
</feature>
<name>A0A427XSM7_9TREE</name>
<feature type="region of interest" description="Disordered" evidence="1">
    <location>
        <begin position="579"/>
        <end position="623"/>
    </location>
</feature>
<accession>A0A427XSM7</accession>
<evidence type="ECO:0000256" key="1">
    <source>
        <dbReference type="SAM" id="MobiDB-lite"/>
    </source>
</evidence>
<sequence length="913" mass="98085">MILFCCCHMAELVVEKADTFLQQQVFSCCTIQISHPTTRFVRTYSTPSSSDNNIPSACTLLKPGRAGRAFWHPTARLHAVTACLRVSGFSTPGLSPFKRAHTPADTLPREACVREASRFDHFVERPSIRAGLRSEGGTAPPGLPPAYEEVDIEDTRLPDSPTLAPVFNRNIPAEPSPLFNAYNWCSIRLIEPRFDANSTRQATWPAHVPLFSQPSILHQVNNPTPAAKLNSTPAQVNAATGSTCATAPPPVNLPANLPVTPGPRCIVFLCVFLPPHLPSPILPPLLVILGTVALNNVSSSFSCSQSHFYLLSTRPPVRLARFCPLATTSTLFLVEQPSPPPPTLSFALWGRIKLLPPIPGGTMEVTGVVNRQTGVHSASAPSPLSINVQVTATYNSGSAVLDILVDVVSQHGFQLIRVRPAADANGAPPVGGPELEDLTYDLCMLTIVDETTPCKRPSPSLGDGPSTVAPALRHRPTANALVKPPFARRRTGQQLQEMTRKRRQMLGALYRADVEARESASRLAFHQFLLSNVSDPEPNPLVARPPPVSSGHESVPSRLPRHRAESRFQHFAQQRRVRAGIRNRGDIHPPPYDKDSQDAIPHSPTVPDYADLAPVSDRHIPSPMPTVQRVIAPRFDLGQAPPASWPAQGHSPCRPTSSPSSPRGSSPGKASSTSLALGTSINGMITPPSTSSNLSSALLVLQEYESDEDDNGADDEADDDGAGYESDASATSSHNQAADDDGAGHESDATSSTIHYTEAQIPFIWVINCACLPAVVAMNVTPEGSANVPAVEAVIANMTSMAITQVASPGEGKPGEQHDANAVAQHQQPDTSKLANPSPRMWPTPPRLPSHITQAAETKAQVNIEASTAEDSKEQSEPLETAPDHTLINTSFNKAHTPIAPTIRRFKRRLEEV</sequence>
<feature type="compositionally biased region" description="Low complexity" evidence="1">
    <location>
        <begin position="651"/>
        <end position="672"/>
    </location>
</feature>
<dbReference type="Proteomes" id="UP000279236">
    <property type="component" value="Unassembled WGS sequence"/>
</dbReference>
<feature type="compositionally biased region" description="Polar residues" evidence="1">
    <location>
        <begin position="673"/>
        <end position="689"/>
    </location>
</feature>
<dbReference type="GeneID" id="39592604"/>
<dbReference type="RefSeq" id="XP_028476321.1">
    <property type="nucleotide sequence ID" value="XM_028623388.1"/>
</dbReference>
<feature type="region of interest" description="Disordered" evidence="1">
    <location>
        <begin position="454"/>
        <end position="497"/>
    </location>
</feature>
<organism evidence="2 3">
    <name type="scientific">Apiotrichum porosum</name>
    <dbReference type="NCBI Taxonomy" id="105984"/>
    <lineage>
        <taxon>Eukaryota</taxon>
        <taxon>Fungi</taxon>
        <taxon>Dikarya</taxon>
        <taxon>Basidiomycota</taxon>
        <taxon>Agaricomycotina</taxon>
        <taxon>Tremellomycetes</taxon>
        <taxon>Trichosporonales</taxon>
        <taxon>Trichosporonaceae</taxon>
        <taxon>Apiotrichum</taxon>
    </lineage>
</organism>
<comment type="caution">
    <text evidence="2">The sequence shown here is derived from an EMBL/GenBank/DDBJ whole genome shotgun (WGS) entry which is preliminary data.</text>
</comment>
<dbReference type="AlphaFoldDB" id="A0A427XSM7"/>
<feature type="region of interest" description="Disordered" evidence="1">
    <location>
        <begin position="705"/>
        <end position="751"/>
    </location>
</feature>
<proteinExistence type="predicted"/>
<protein>
    <submittedName>
        <fullName evidence="2">Uncharacterized protein</fullName>
    </submittedName>
</protein>
<dbReference type="EMBL" id="RSCE01000006">
    <property type="protein sequence ID" value="RSH81866.1"/>
    <property type="molecule type" value="Genomic_DNA"/>
</dbReference>
<reference evidence="2 3" key="1">
    <citation type="submission" date="2018-11" db="EMBL/GenBank/DDBJ databases">
        <title>Genome sequence of Apiotrichum porosum DSM 27194.</title>
        <authorList>
            <person name="Aliyu H."/>
            <person name="Gorte O."/>
            <person name="Ochsenreither K."/>
        </authorList>
    </citation>
    <scope>NUCLEOTIDE SEQUENCE [LARGE SCALE GENOMIC DNA]</scope>
    <source>
        <strain evidence="2 3">DSM 27194</strain>
    </source>
</reference>
<feature type="compositionally biased region" description="Basic and acidic residues" evidence="1">
    <location>
        <begin position="583"/>
        <end position="597"/>
    </location>
</feature>
<feature type="compositionally biased region" description="Acidic residues" evidence="1">
    <location>
        <begin position="705"/>
        <end position="722"/>
    </location>
</feature>
<evidence type="ECO:0000313" key="2">
    <source>
        <dbReference type="EMBL" id="RSH81866.1"/>
    </source>
</evidence>
<gene>
    <name evidence="2" type="ORF">EHS24_008061</name>
</gene>